<accession>E4XAF7</accession>
<dbReference type="Proteomes" id="UP000001307">
    <property type="component" value="Unassembled WGS sequence"/>
</dbReference>
<dbReference type="Gene3D" id="1.20.140.150">
    <property type="match status" value="1"/>
</dbReference>
<proteinExistence type="predicted"/>
<organism evidence="2">
    <name type="scientific">Oikopleura dioica</name>
    <name type="common">Tunicate</name>
    <dbReference type="NCBI Taxonomy" id="34765"/>
    <lineage>
        <taxon>Eukaryota</taxon>
        <taxon>Metazoa</taxon>
        <taxon>Chordata</taxon>
        <taxon>Tunicata</taxon>
        <taxon>Appendicularia</taxon>
        <taxon>Copelata</taxon>
        <taxon>Oikopleuridae</taxon>
        <taxon>Oikopleura</taxon>
    </lineage>
</organism>
<feature type="transmembrane region" description="Helical" evidence="1">
    <location>
        <begin position="66"/>
        <end position="87"/>
    </location>
</feature>
<name>E4XAF7_OIKDI</name>
<evidence type="ECO:0000313" key="2">
    <source>
        <dbReference type="EMBL" id="CBY08637.1"/>
    </source>
</evidence>
<dbReference type="InParanoid" id="E4XAF7"/>
<keyword evidence="1" id="KW-0812">Transmembrane</keyword>
<keyword evidence="3" id="KW-1185">Reference proteome</keyword>
<dbReference type="EMBL" id="FN653032">
    <property type="protein sequence ID" value="CBY08637.1"/>
    <property type="molecule type" value="Genomic_DNA"/>
</dbReference>
<sequence length="192" mass="21179">MGGFMSCNLWNMPISSMPSLLLSLQILMISGAIFEIVGVGASIYTLKICLNCSQQKVRRGGMIAGIGHLLGSLMILISAILALVIVIQNNYYKNESSMQGGGWNMVTNNTYNMVLGYAAYFAWAAGFIAMGAMCCMFAAVCGTSPEDDEDIYEPKLGYYEDQGYYQPGKSNYYAAYDPVHSLPRQNTYRSYY</sequence>
<dbReference type="OrthoDB" id="10413041at2759"/>
<feature type="transmembrane region" description="Helical" evidence="1">
    <location>
        <begin position="117"/>
        <end position="140"/>
    </location>
</feature>
<gene>
    <name evidence="2" type="ORF">GSOID_T00005220001</name>
</gene>
<evidence type="ECO:0000256" key="1">
    <source>
        <dbReference type="SAM" id="Phobius"/>
    </source>
</evidence>
<dbReference type="AlphaFoldDB" id="E4XAF7"/>
<evidence type="ECO:0008006" key="4">
    <source>
        <dbReference type="Google" id="ProtNLM"/>
    </source>
</evidence>
<protein>
    <recommendedName>
        <fullName evidence="4">Claudin</fullName>
    </recommendedName>
</protein>
<evidence type="ECO:0000313" key="3">
    <source>
        <dbReference type="Proteomes" id="UP000001307"/>
    </source>
</evidence>
<feature type="transmembrane region" description="Helical" evidence="1">
    <location>
        <begin position="20"/>
        <end position="46"/>
    </location>
</feature>
<keyword evidence="1" id="KW-0472">Membrane</keyword>
<reference evidence="2" key="1">
    <citation type="journal article" date="2010" name="Science">
        <title>Plasticity of animal genome architecture unmasked by rapid evolution of a pelagic tunicate.</title>
        <authorList>
            <person name="Denoeud F."/>
            <person name="Henriet S."/>
            <person name="Mungpakdee S."/>
            <person name="Aury J.M."/>
            <person name="Da Silva C."/>
            <person name="Brinkmann H."/>
            <person name="Mikhaleva J."/>
            <person name="Olsen L.C."/>
            <person name="Jubin C."/>
            <person name="Canestro C."/>
            <person name="Bouquet J.M."/>
            <person name="Danks G."/>
            <person name="Poulain J."/>
            <person name="Campsteijn C."/>
            <person name="Adamski M."/>
            <person name="Cross I."/>
            <person name="Yadetie F."/>
            <person name="Muffato M."/>
            <person name="Louis A."/>
            <person name="Butcher S."/>
            <person name="Tsagkogeorga G."/>
            <person name="Konrad A."/>
            <person name="Singh S."/>
            <person name="Jensen M.F."/>
            <person name="Cong E.H."/>
            <person name="Eikeseth-Otteraa H."/>
            <person name="Noel B."/>
            <person name="Anthouard V."/>
            <person name="Porcel B.M."/>
            <person name="Kachouri-Lafond R."/>
            <person name="Nishino A."/>
            <person name="Ugolini M."/>
            <person name="Chourrout P."/>
            <person name="Nishida H."/>
            <person name="Aasland R."/>
            <person name="Huzurbazar S."/>
            <person name="Westhof E."/>
            <person name="Delsuc F."/>
            <person name="Lehrach H."/>
            <person name="Reinhardt R."/>
            <person name="Weissenbach J."/>
            <person name="Roy S.W."/>
            <person name="Artiguenave F."/>
            <person name="Postlethwait J.H."/>
            <person name="Manak J.R."/>
            <person name="Thompson E.M."/>
            <person name="Jaillon O."/>
            <person name="Du Pasquier L."/>
            <person name="Boudinot P."/>
            <person name="Liberles D.A."/>
            <person name="Volff J.N."/>
            <person name="Philippe H."/>
            <person name="Lenhard B."/>
            <person name="Roest Crollius H."/>
            <person name="Wincker P."/>
            <person name="Chourrout D."/>
        </authorList>
    </citation>
    <scope>NUCLEOTIDE SEQUENCE [LARGE SCALE GENOMIC DNA]</scope>
</reference>
<keyword evidence="1" id="KW-1133">Transmembrane helix</keyword>